<dbReference type="EMBL" id="CP001614">
    <property type="protein sequence ID" value="ACR12927.1"/>
    <property type="molecule type" value="Genomic_DNA"/>
</dbReference>
<dbReference type="STRING" id="377629.TERTU_1594"/>
<evidence type="ECO:0000313" key="4">
    <source>
        <dbReference type="Proteomes" id="UP000009080"/>
    </source>
</evidence>
<keyword evidence="2" id="KW-0535">Nitrogen fixation</keyword>
<dbReference type="GO" id="GO:0009399">
    <property type="term" value="P:nitrogen fixation"/>
    <property type="evidence" value="ECO:0007669"/>
    <property type="project" value="InterPro"/>
</dbReference>
<evidence type="ECO:0000313" key="3">
    <source>
        <dbReference type="EMBL" id="ACR12927.1"/>
    </source>
</evidence>
<dbReference type="KEGG" id="ttu:TERTU_1594"/>
<dbReference type="RefSeq" id="WP_015819040.1">
    <property type="nucleotide sequence ID" value="NC_012997.1"/>
</dbReference>
<dbReference type="eggNOG" id="COG0760">
    <property type="taxonomic scope" value="Bacteria"/>
</dbReference>
<keyword evidence="4" id="KW-1185">Reference proteome</keyword>
<dbReference type="HOGENOM" id="CLU_127611_0_0_6"/>
<proteinExistence type="inferred from homology"/>
<evidence type="ECO:0000256" key="2">
    <source>
        <dbReference type="ARBA" id="ARBA00023231"/>
    </source>
</evidence>
<name>C5BTG4_TERTT</name>
<accession>C5BTG4</accession>
<protein>
    <submittedName>
        <fullName evidence="3">Nitrogen fixation protein NifZ</fullName>
    </submittedName>
</protein>
<dbReference type="Proteomes" id="UP000009080">
    <property type="component" value="Chromosome"/>
</dbReference>
<gene>
    <name evidence="3" type="primary">nifZ</name>
    <name evidence="3" type="ordered locus">TERTU_1594</name>
</gene>
<comment type="similarity">
    <text evidence="1">Belongs to the NifZ family.</text>
</comment>
<organism evidence="3 4">
    <name type="scientific">Teredinibacter turnerae (strain ATCC 39867 / T7901)</name>
    <dbReference type="NCBI Taxonomy" id="377629"/>
    <lineage>
        <taxon>Bacteria</taxon>
        <taxon>Pseudomonadati</taxon>
        <taxon>Pseudomonadota</taxon>
        <taxon>Gammaproteobacteria</taxon>
        <taxon>Cellvibrionales</taxon>
        <taxon>Cellvibrionaceae</taxon>
        <taxon>Teredinibacter</taxon>
    </lineage>
</organism>
<dbReference type="InterPro" id="IPR007415">
    <property type="entry name" value="Nitrogenase_MoFe_mat_NifZ"/>
</dbReference>
<dbReference type="AlphaFoldDB" id="C5BTG4"/>
<dbReference type="OrthoDB" id="9801083at2"/>
<sequence>MQPAFEYGTEVRLTRNVRNDGTYPGTAVGELLIKRGAVGCIYDVGSYLQDQIIYRVHFLDEAKTVGCREEELILASDPWVPNKYDFNQKVVTLVPIVIDGETVVEENRQGLVMKVLRDCEKGIVNYHVHFANRMFQMPEAALEAAE</sequence>
<dbReference type="Pfam" id="PF04319">
    <property type="entry name" value="NifZ"/>
    <property type="match status" value="1"/>
</dbReference>
<evidence type="ECO:0000256" key="1">
    <source>
        <dbReference type="ARBA" id="ARBA00008027"/>
    </source>
</evidence>
<reference evidence="3 4" key="1">
    <citation type="journal article" date="2009" name="PLoS ONE">
        <title>The complete genome of Teredinibacter turnerae T7901: an intracellular endosymbiont of marine wood-boring bivalves (shipworms).</title>
        <authorList>
            <person name="Yang J.C."/>
            <person name="Madupu R."/>
            <person name="Durkin A.S."/>
            <person name="Ekborg N.A."/>
            <person name="Pedamallu C.S."/>
            <person name="Hostetler J.B."/>
            <person name="Radune D."/>
            <person name="Toms B.S."/>
            <person name="Henrissat B."/>
            <person name="Coutinho P.M."/>
            <person name="Schwarz S."/>
            <person name="Field L."/>
            <person name="Trindade-Silva A.E."/>
            <person name="Soares C.A.G."/>
            <person name="Elshahawi S."/>
            <person name="Hanora A."/>
            <person name="Schmidt E.W."/>
            <person name="Haygood M.G."/>
            <person name="Posfai J."/>
            <person name="Benner J."/>
            <person name="Madinger C."/>
            <person name="Nove J."/>
            <person name="Anton B."/>
            <person name="Chaudhary K."/>
            <person name="Foster J."/>
            <person name="Holman A."/>
            <person name="Kumar S."/>
            <person name="Lessard P.A."/>
            <person name="Luyten Y.A."/>
            <person name="Slatko B."/>
            <person name="Wood N."/>
            <person name="Wu B."/>
            <person name="Teplitski M."/>
            <person name="Mougous J.D."/>
            <person name="Ward N."/>
            <person name="Eisen J.A."/>
            <person name="Badger J.H."/>
            <person name="Distel D.L."/>
        </authorList>
    </citation>
    <scope>NUCLEOTIDE SEQUENCE [LARGE SCALE GENOMIC DNA]</scope>
    <source>
        <strain evidence="4">ATCC 39867 / T7901</strain>
    </source>
</reference>